<proteinExistence type="predicted"/>
<sequence length="466" mass="52794">MILRGGRRGAGSGSGHGRSNSSSSLRWLMLLVSICIAMLMFGNLRSMIPLTSGHLGCPIGQQQQASSMLSSENHHPPLHLHHQHDEQPQEFDATLIHHDGRLVIAIDQQGSCPDKCVFLHKYLPSWVALRYVSFATPQHAGQLMDQYANHTHFLFVSRGWKKSLGPLAAEVQKRRHQYPATSFGVFHMSDEFFQHTTKNYPRFDYVLRHYLTTRDKHEKFLSNRIPVRAMGNISCGKDRYGPLPLRSNDDAASEKNSYEPKWGVHWMFLNEDTPILSTRSTTAPWPIHLRPTPCSFAGRATPARQIMADAFGTHQQEVQGQHKDQSFIPCSIDFTDGFRQGKSTWQYITEDISMSKIGLHPAGNNEECYRMFELLTVGTVPAMLEDTPFRTATFEPIPAIVGKTWRDVSVEIQRLLQPNAATELQALSTKGVQFYEKLRRCTAMDMEFILKGAFGRKSRGVEKQNK</sequence>
<accession>A0A7R9WTB1</accession>
<organism evidence="3">
    <name type="scientific">Craspedostauros australis</name>
    <dbReference type="NCBI Taxonomy" id="1486917"/>
    <lineage>
        <taxon>Eukaryota</taxon>
        <taxon>Sar</taxon>
        <taxon>Stramenopiles</taxon>
        <taxon>Ochrophyta</taxon>
        <taxon>Bacillariophyta</taxon>
        <taxon>Bacillariophyceae</taxon>
        <taxon>Bacillariophycidae</taxon>
        <taxon>Naviculales</taxon>
        <taxon>Naviculaceae</taxon>
        <taxon>Craspedostauros</taxon>
    </lineage>
</organism>
<name>A0A7R9WTB1_9STRA</name>
<protein>
    <recommendedName>
        <fullName evidence="4">Exostosin GT47 domain-containing protein</fullName>
    </recommendedName>
</protein>
<feature type="region of interest" description="Disordered" evidence="1">
    <location>
        <begin position="1"/>
        <end position="22"/>
    </location>
</feature>
<keyword evidence="2" id="KW-0812">Transmembrane</keyword>
<evidence type="ECO:0000313" key="3">
    <source>
        <dbReference type="EMBL" id="CAD8333103.1"/>
    </source>
</evidence>
<evidence type="ECO:0000256" key="1">
    <source>
        <dbReference type="SAM" id="MobiDB-lite"/>
    </source>
</evidence>
<evidence type="ECO:0008006" key="4">
    <source>
        <dbReference type="Google" id="ProtNLM"/>
    </source>
</evidence>
<feature type="region of interest" description="Disordered" evidence="1">
    <location>
        <begin position="65"/>
        <end position="86"/>
    </location>
</feature>
<keyword evidence="2" id="KW-0472">Membrane</keyword>
<keyword evidence="2" id="KW-1133">Transmembrane helix</keyword>
<gene>
    <name evidence="3" type="ORF">CAUS1442_LOCUS5204</name>
</gene>
<evidence type="ECO:0000256" key="2">
    <source>
        <dbReference type="SAM" id="Phobius"/>
    </source>
</evidence>
<dbReference type="EMBL" id="HBEF01008271">
    <property type="protein sequence ID" value="CAD8333103.1"/>
    <property type="molecule type" value="Transcribed_RNA"/>
</dbReference>
<dbReference type="AlphaFoldDB" id="A0A7R9WTB1"/>
<feature type="transmembrane region" description="Helical" evidence="2">
    <location>
        <begin position="27"/>
        <end position="44"/>
    </location>
</feature>
<reference evidence="3" key="1">
    <citation type="submission" date="2021-01" db="EMBL/GenBank/DDBJ databases">
        <authorList>
            <person name="Corre E."/>
            <person name="Pelletier E."/>
            <person name="Niang G."/>
            <person name="Scheremetjew M."/>
            <person name="Finn R."/>
            <person name="Kale V."/>
            <person name="Holt S."/>
            <person name="Cochrane G."/>
            <person name="Meng A."/>
            <person name="Brown T."/>
            <person name="Cohen L."/>
        </authorList>
    </citation>
    <scope>NUCLEOTIDE SEQUENCE</scope>
    <source>
        <strain evidence="3">CCMP3328</strain>
    </source>
</reference>